<dbReference type="RefSeq" id="WP_116974275.1">
    <property type="nucleotide sequence ID" value="NZ_QPMM01000002.1"/>
</dbReference>
<dbReference type="PANTHER" id="PTHR45726">
    <property type="entry name" value="LEUKOTRIENE A-4 HYDROLASE"/>
    <property type="match status" value="1"/>
</dbReference>
<dbReference type="SUPFAM" id="SSF63737">
    <property type="entry name" value="Leukotriene A4 hydrolase N-terminal domain"/>
    <property type="match status" value="1"/>
</dbReference>
<keyword evidence="2" id="KW-0862">Zinc</keyword>
<dbReference type="Pfam" id="PF13715">
    <property type="entry name" value="CarbopepD_reg_2"/>
    <property type="match status" value="1"/>
</dbReference>
<dbReference type="GO" id="GO:0008270">
    <property type="term" value="F:zinc ion binding"/>
    <property type="evidence" value="ECO:0007669"/>
    <property type="project" value="InterPro"/>
</dbReference>
<evidence type="ECO:0000256" key="2">
    <source>
        <dbReference type="PIRSR" id="PIRSR634015-3"/>
    </source>
</evidence>
<feature type="binding site" evidence="2">
    <location>
        <position position="729"/>
    </location>
    <ligand>
        <name>Zn(2+)</name>
        <dbReference type="ChEBI" id="CHEBI:29105"/>
        <note>catalytic</note>
    </ligand>
</feature>
<feature type="binding site" evidence="2">
    <location>
        <position position="725"/>
    </location>
    <ligand>
        <name>Zn(2+)</name>
        <dbReference type="ChEBI" id="CHEBI:29105"/>
        <note>catalytic</note>
    </ligand>
</feature>
<dbReference type="SUPFAM" id="SSF55486">
    <property type="entry name" value="Metalloproteases ('zincins'), catalytic domain"/>
    <property type="match status" value="1"/>
</dbReference>
<evidence type="ECO:0000256" key="1">
    <source>
        <dbReference type="PIRSR" id="PIRSR634015-1"/>
    </source>
</evidence>
<dbReference type="PANTHER" id="PTHR45726:SF3">
    <property type="entry name" value="LEUKOTRIENE A-4 HYDROLASE"/>
    <property type="match status" value="1"/>
</dbReference>
<dbReference type="Gene3D" id="2.60.40.1730">
    <property type="entry name" value="tricorn interacting facor f3 domain"/>
    <property type="match status" value="1"/>
</dbReference>
<feature type="active site" description="Proton acceptor" evidence="1">
    <location>
        <position position="726"/>
    </location>
</feature>
<dbReference type="AlphaFoldDB" id="A0A3E1YD41"/>
<dbReference type="InterPro" id="IPR042097">
    <property type="entry name" value="Aminopeptidase_N-like_N_sf"/>
</dbReference>
<comment type="caution">
    <text evidence="5">The sequence shown here is derived from an EMBL/GenBank/DDBJ whole genome shotgun (WGS) entry which is preliminary data.</text>
</comment>
<dbReference type="SUPFAM" id="SSF49464">
    <property type="entry name" value="Carboxypeptidase regulatory domain-like"/>
    <property type="match status" value="1"/>
</dbReference>
<dbReference type="Gene3D" id="1.10.390.10">
    <property type="entry name" value="Neutral Protease Domain 2"/>
    <property type="match status" value="1"/>
</dbReference>
<dbReference type="OrthoDB" id="100605at2"/>
<feature type="signal peptide" evidence="3">
    <location>
        <begin position="1"/>
        <end position="22"/>
    </location>
</feature>
<dbReference type="Proteomes" id="UP000260644">
    <property type="component" value="Unassembled WGS sequence"/>
</dbReference>
<dbReference type="CDD" id="cd09603">
    <property type="entry name" value="M1_APN_like"/>
    <property type="match status" value="1"/>
</dbReference>
<dbReference type="GO" id="GO:0008237">
    <property type="term" value="F:metallopeptidase activity"/>
    <property type="evidence" value="ECO:0007669"/>
    <property type="project" value="InterPro"/>
</dbReference>
<evidence type="ECO:0000313" key="6">
    <source>
        <dbReference type="Proteomes" id="UP000260644"/>
    </source>
</evidence>
<evidence type="ECO:0000256" key="3">
    <source>
        <dbReference type="SAM" id="SignalP"/>
    </source>
</evidence>
<dbReference type="InterPro" id="IPR014782">
    <property type="entry name" value="Peptidase_M1_dom"/>
</dbReference>
<protein>
    <recommendedName>
        <fullName evidence="4">Peptidase M1 membrane alanine aminopeptidase domain-containing protein</fullName>
    </recommendedName>
</protein>
<feature type="binding site" evidence="2">
    <location>
        <position position="748"/>
    </location>
    <ligand>
        <name>Zn(2+)</name>
        <dbReference type="ChEBI" id="CHEBI:29105"/>
        <note>catalytic</note>
    </ligand>
</feature>
<dbReference type="Pfam" id="PF01433">
    <property type="entry name" value="Peptidase_M1"/>
    <property type="match status" value="1"/>
</dbReference>
<comment type="cofactor">
    <cofactor evidence="2">
        <name>Zn(2+)</name>
        <dbReference type="ChEBI" id="CHEBI:29105"/>
    </cofactor>
    <text evidence="2">Binds 1 zinc ion per subunit.</text>
</comment>
<evidence type="ECO:0000313" key="5">
    <source>
        <dbReference type="EMBL" id="RFS24466.1"/>
    </source>
</evidence>
<organism evidence="5 6">
    <name type="scientific">Chitinophaga silvatica</name>
    <dbReference type="NCBI Taxonomy" id="2282649"/>
    <lineage>
        <taxon>Bacteria</taxon>
        <taxon>Pseudomonadati</taxon>
        <taxon>Bacteroidota</taxon>
        <taxon>Chitinophagia</taxon>
        <taxon>Chitinophagales</taxon>
        <taxon>Chitinophagaceae</taxon>
        <taxon>Chitinophaga</taxon>
    </lineage>
</organism>
<dbReference type="InterPro" id="IPR008969">
    <property type="entry name" value="CarboxyPept-like_regulatory"/>
</dbReference>
<dbReference type="EMBL" id="QPMM01000002">
    <property type="protein sequence ID" value="RFS24466.1"/>
    <property type="molecule type" value="Genomic_DNA"/>
</dbReference>
<feature type="active site" description="Proton donor" evidence="1">
    <location>
        <position position="802"/>
    </location>
</feature>
<keyword evidence="3" id="KW-0732">Signal</keyword>
<reference evidence="5 6" key="1">
    <citation type="submission" date="2018-07" db="EMBL/GenBank/DDBJ databases">
        <title>Chitinophaga K2CV101002-2 sp. nov., isolated from a monsoon evergreen broad-leaved forest soil.</title>
        <authorList>
            <person name="Lv Y."/>
        </authorList>
    </citation>
    <scope>NUCLEOTIDE SEQUENCE [LARGE SCALE GENOMIC DNA]</scope>
    <source>
        <strain evidence="5 6">GDMCC 1.1288</strain>
    </source>
</reference>
<accession>A0A3E1YD41</accession>
<dbReference type="InterPro" id="IPR027268">
    <property type="entry name" value="Peptidase_M4/M1_CTD_sf"/>
</dbReference>
<keyword evidence="2" id="KW-0479">Metal-binding</keyword>
<feature type="chain" id="PRO_5017616483" description="Peptidase M1 membrane alanine aminopeptidase domain-containing protein" evidence="3">
    <location>
        <begin position="23"/>
        <end position="944"/>
    </location>
</feature>
<feature type="domain" description="Peptidase M1 membrane alanine aminopeptidase" evidence="4">
    <location>
        <begin position="670"/>
        <end position="862"/>
    </location>
</feature>
<name>A0A3E1YD41_9BACT</name>
<dbReference type="InterPro" id="IPR034015">
    <property type="entry name" value="M1_LTA4H"/>
</dbReference>
<keyword evidence="6" id="KW-1185">Reference proteome</keyword>
<proteinExistence type="predicted"/>
<gene>
    <name evidence="5" type="ORF">DVR12_04450</name>
</gene>
<sequence length="944" mass="108468">MLKRTIRLFVICLFLSCKILSAQENYETIIGKVKEAASSSPIPYATIQLKDHSLGTACNGTGEFILKIPQALLTDSLIISSVGYKTQTISIPHTSVIIELQAAPILLEGITVKTIDALDIIKEVIVRIPDNYDTAANKATAFYREFIKLQSDTINYNESVLDIYKSPYYQSVKANQIKLIKGRRLEFDQHGDPRFYGWISNIMNTAYSSLMEDIQRTPNYPYSFLNKDYFQDYKYSYEGMIEEGNINLFVISFGPKTPKSKATVSGKLYLDATSYAIVKCEWKATPFGIWYVNKHGRGGMGYKVTTFLIKASMDFVGIQTVIDYKQYRGKWYLGGIQRHWNIDINSPKRGFKNAPWVGLFTMQITDINTDSVKPFRDSVINHFSSVNSQIRNIYDTSFWEHHNFQLPENTVKSRDSLVHLGNRQQGFNRGDTLRGMLTDLRTCYDVSYYNLDVDIDPDKRYLKGSNTMTFKVLQPFTRMQVDLYSNMKINQIRFHGVPVKYTREYDAVFIELPATLKPGNTEAVEIDYEGSPQLARFDLPMWGGMLWDTTSTGKLWAQMVCQGSGASVWWPNKDHQSDEPDSMRICITIPNTYTEISNGRLVSKTPVGNQMRYEWKVSYPINNYNVSFIIGSYANFRDIYIRNGVDTLMLDYYVLPEHLEKAKTLFTEVKQMLKIYEKYFGPYPFPKDGFRLIESPYPMEHQSGVCIGKVLADTSLEMLPPIVWHESAHEWWGNAITSKDIADMWIHEAFATYAESLMMEEMVGTESAAEYLNAQRTSIINKEPVTGVYNVNHIHYDIGDMYSKGSLMLHTIRNSLNNDSSWFALLKNIQTYFRYQTISADTLISFICKELKADYRPVFEQYLHQTAIPVFSYHLKQLGNDLQVSYQWKDVVAGFAMPVWASISEDEKQMLYPTAELKTIVIKNIRASDFKVDEANFLINVKQL</sequence>
<evidence type="ECO:0000259" key="4">
    <source>
        <dbReference type="Pfam" id="PF01433"/>
    </source>
</evidence>